<dbReference type="InterPro" id="IPR002937">
    <property type="entry name" value="Amino_oxidase"/>
</dbReference>
<comment type="subcellular location">
    <subcellularLocation>
        <location evidence="1">Mitochondrion matrix</location>
    </subcellularLocation>
</comment>
<proteinExistence type="predicted"/>
<evidence type="ECO:0000256" key="2">
    <source>
        <dbReference type="ARBA" id="ARBA00037217"/>
    </source>
</evidence>
<evidence type="ECO:0000256" key="4">
    <source>
        <dbReference type="ARBA" id="ARBA00040298"/>
    </source>
</evidence>
<protein>
    <recommendedName>
        <fullName evidence="4">Pyridine nucleotide-disulfide oxidoreductase domain-containing protein 2</fullName>
    </recommendedName>
</protein>
<evidence type="ECO:0000259" key="5">
    <source>
        <dbReference type="Pfam" id="PF01593"/>
    </source>
</evidence>
<dbReference type="Gene3D" id="3.50.50.60">
    <property type="entry name" value="FAD/NAD(P)-binding domain"/>
    <property type="match status" value="2"/>
</dbReference>
<comment type="subunit">
    <text evidence="3">Interacts with COX5B; this interaction may contribute to localize PYROXD2 to the inner face of the inner mitochondrial membrane.</text>
</comment>
<dbReference type="GO" id="GO:0005759">
    <property type="term" value="C:mitochondrial matrix"/>
    <property type="evidence" value="ECO:0007669"/>
    <property type="project" value="UniProtKB-SubCell"/>
</dbReference>
<organism evidence="6">
    <name type="scientific">marine metagenome</name>
    <dbReference type="NCBI Taxonomy" id="408172"/>
    <lineage>
        <taxon>unclassified sequences</taxon>
        <taxon>metagenomes</taxon>
        <taxon>ecological metagenomes</taxon>
    </lineage>
</organism>
<dbReference type="GO" id="GO:0016491">
    <property type="term" value="F:oxidoreductase activity"/>
    <property type="evidence" value="ECO:0007669"/>
    <property type="project" value="InterPro"/>
</dbReference>
<evidence type="ECO:0000256" key="3">
    <source>
        <dbReference type="ARBA" id="ARBA00038825"/>
    </source>
</evidence>
<dbReference type="PANTHER" id="PTHR10668">
    <property type="entry name" value="PHYTOENE DEHYDROGENASE"/>
    <property type="match status" value="1"/>
</dbReference>
<name>A0A381X378_9ZZZZ</name>
<dbReference type="SUPFAM" id="SSF51905">
    <property type="entry name" value="FAD/NAD(P)-binding domain"/>
    <property type="match status" value="1"/>
</dbReference>
<comment type="function">
    <text evidence="2">Probable oxidoreductase that may play a role as regulator of mitochondrial function.</text>
</comment>
<reference evidence="6" key="1">
    <citation type="submission" date="2018-05" db="EMBL/GenBank/DDBJ databases">
        <authorList>
            <person name="Lanie J.A."/>
            <person name="Ng W.-L."/>
            <person name="Kazmierczak K.M."/>
            <person name="Andrzejewski T.M."/>
            <person name="Davidsen T.M."/>
            <person name="Wayne K.J."/>
            <person name="Tettelin H."/>
            <person name="Glass J.I."/>
            <person name="Rusch D."/>
            <person name="Podicherti R."/>
            <person name="Tsui H.-C.T."/>
            <person name="Winkler M.E."/>
        </authorList>
    </citation>
    <scope>NUCLEOTIDE SEQUENCE</scope>
</reference>
<dbReference type="EMBL" id="UINC01013759">
    <property type="protein sequence ID" value="SVA59226.1"/>
    <property type="molecule type" value="Genomic_DNA"/>
</dbReference>
<dbReference type="PANTHER" id="PTHR10668:SF103">
    <property type="entry name" value="PYRIDINE NUCLEOTIDE-DISULFIDE OXIDOREDUCTASE DOMAIN-CONTAINING PROTEIN 2"/>
    <property type="match status" value="1"/>
</dbReference>
<evidence type="ECO:0000313" key="6">
    <source>
        <dbReference type="EMBL" id="SVA59226.1"/>
    </source>
</evidence>
<dbReference type="Pfam" id="PF01593">
    <property type="entry name" value="Amino_oxidase"/>
    <property type="match status" value="1"/>
</dbReference>
<evidence type="ECO:0000256" key="1">
    <source>
        <dbReference type="ARBA" id="ARBA00004305"/>
    </source>
</evidence>
<dbReference type="InterPro" id="IPR036188">
    <property type="entry name" value="FAD/NAD-bd_sf"/>
</dbReference>
<sequence>VENTEYDAIIIGAGHNGLVTATYLAKEGLAVLVLERLDRVGGAVTTDEFSPGFMGPMCSYVSHVLQGKVVDDLELRKHGLDFAYSRKESDSSRRIHLFPDGSFIGGPENTDKFSLAKQLSSFNEKDAQAYFRWDSFWDEAASILYPYFLTEPPTIADLMQTVKGTSREAVLEKLLTWSYIDLIEDHFQDDRIKAYVMDSNVECDPDSPGSMLGAALFACTRFSRDSDRGIPKMSMGNISDAIEDSAKSNGVEIRTRALVEKVIVEEGTAKGVRLANGEEIRSFIVASNADPKRTFKTMFHPEELAEDTLKRIDSWKTTAGCVKFLAAMNELPDLTQYLGSSYDANSIINIKIMPSLDYHRQSWRDAVDGKVSSCPIMNIQIPSTVEPNLVRGKGHVMSNWVLFEPPTLKDSTWEAERENVGNQIIDIISQYAPNFRKSLVDWTVQTPEDIESRVGMTDGSIRHLDMIPSQLLSQRQSYRTSIDNFYMCGAGTHPMGEVTGAPGHNAANAILRDLDKKAI</sequence>
<feature type="domain" description="Amine oxidase" evidence="5">
    <location>
        <begin position="17"/>
        <end position="333"/>
    </location>
</feature>
<feature type="non-terminal residue" evidence="6">
    <location>
        <position position="1"/>
    </location>
</feature>
<gene>
    <name evidence="6" type="ORF">METZ01_LOCUS112080</name>
</gene>
<accession>A0A381X378</accession>
<dbReference type="AlphaFoldDB" id="A0A381X378"/>